<evidence type="ECO:0000313" key="3">
    <source>
        <dbReference type="Proteomes" id="UP000199594"/>
    </source>
</evidence>
<organism evidence="2 3">
    <name type="scientific">Halomonas saccharevitans</name>
    <dbReference type="NCBI Taxonomy" id="416872"/>
    <lineage>
        <taxon>Bacteria</taxon>
        <taxon>Pseudomonadati</taxon>
        <taxon>Pseudomonadota</taxon>
        <taxon>Gammaproteobacteria</taxon>
        <taxon>Oceanospirillales</taxon>
        <taxon>Halomonadaceae</taxon>
        <taxon>Halomonas</taxon>
    </lineage>
</organism>
<keyword evidence="1" id="KW-0732">Signal</keyword>
<dbReference type="InterPro" id="IPR011990">
    <property type="entry name" value="TPR-like_helical_dom_sf"/>
</dbReference>
<proteinExistence type="predicted"/>
<dbReference type="InterPro" id="IPR003107">
    <property type="entry name" value="HAT"/>
</dbReference>
<dbReference type="RefSeq" id="WP_089847089.1">
    <property type="nucleotide sequence ID" value="NZ_FPAQ01000004.1"/>
</dbReference>
<feature type="signal peptide" evidence="1">
    <location>
        <begin position="1"/>
        <end position="27"/>
    </location>
</feature>
<dbReference type="Proteomes" id="UP000199594">
    <property type="component" value="Unassembled WGS sequence"/>
</dbReference>
<dbReference type="OrthoDB" id="9812424at2"/>
<evidence type="ECO:0000256" key="1">
    <source>
        <dbReference type="SAM" id="SignalP"/>
    </source>
</evidence>
<dbReference type="SMART" id="SM00386">
    <property type="entry name" value="HAT"/>
    <property type="match status" value="2"/>
</dbReference>
<feature type="chain" id="PRO_5011625127" evidence="1">
    <location>
        <begin position="28"/>
        <end position="219"/>
    </location>
</feature>
<dbReference type="Pfam" id="PF16811">
    <property type="entry name" value="TAtT"/>
    <property type="match status" value="1"/>
</dbReference>
<dbReference type="SUPFAM" id="SSF48452">
    <property type="entry name" value="TPR-like"/>
    <property type="match status" value="1"/>
</dbReference>
<reference evidence="2 3" key="1">
    <citation type="submission" date="2016-10" db="EMBL/GenBank/DDBJ databases">
        <authorList>
            <person name="de Groot N.N."/>
        </authorList>
    </citation>
    <scope>NUCLEOTIDE SEQUENCE [LARGE SCALE GENOMIC DNA]</scope>
    <source>
        <strain evidence="2 3">CGMCC 1.6493</strain>
    </source>
</reference>
<accession>A0A1I6Y2R7</accession>
<gene>
    <name evidence="2" type="ORF">SAMN04487956_10420</name>
</gene>
<dbReference type="EMBL" id="FPAQ01000004">
    <property type="protein sequence ID" value="SFT44683.1"/>
    <property type="molecule type" value="Genomic_DNA"/>
</dbReference>
<name>A0A1I6Y2R7_9GAMM</name>
<evidence type="ECO:0000313" key="2">
    <source>
        <dbReference type="EMBL" id="SFT44683.1"/>
    </source>
</evidence>
<dbReference type="GO" id="GO:0006396">
    <property type="term" value="P:RNA processing"/>
    <property type="evidence" value="ECO:0007669"/>
    <property type="project" value="InterPro"/>
</dbReference>
<dbReference type="InterPro" id="IPR031823">
    <property type="entry name" value="TatT"/>
</dbReference>
<sequence>MHRRPLFATAIVTVLGPGLLVASLAQAQAEPQAWDQEVGELRHRWERITTEMPEDRRESALESLADESSALAEAYPRQSPVLVWRGIVLASHARAAGGLSALGSAKQARKVLERAVELDPEGHNGSAWVTLGALYDRAPGWPVAFGDAETAERMFRRALSIRPEGIDVHYYYAAFLEEEGRRDEAREHARRAIDGTARATRPLSDEALRDDARALLARF</sequence>
<protein>
    <submittedName>
        <fullName evidence="2">TRAP transporter T-component</fullName>
    </submittedName>
</protein>
<dbReference type="AlphaFoldDB" id="A0A1I6Y2R7"/>
<dbReference type="Gene3D" id="1.25.40.10">
    <property type="entry name" value="Tetratricopeptide repeat domain"/>
    <property type="match status" value="1"/>
</dbReference>